<keyword evidence="1" id="KW-0614">Plasmid</keyword>
<geneLocation type="plasmid" evidence="1 2">
    <name>1</name>
</geneLocation>
<name>A0AB33AIE0_9MYCO</name>
<gene>
    <name evidence="1" type="ORF">MASS_1p0029</name>
</gene>
<dbReference type="AlphaFoldDB" id="A0AB33AIE0"/>
<reference evidence="1 2" key="1">
    <citation type="journal article" date="2013" name="Genome Announc.">
        <title>Complete Genome Sequence of Mycobacterium massiliense Clinical Strain Asan 50594, Belonging to the Type II Genotype.</title>
        <authorList>
            <person name="Kim B.J."/>
            <person name="Kim B.R."/>
            <person name="Hong S.H."/>
            <person name="Seok S.H."/>
            <person name="Kook Y.H."/>
            <person name="Kim B.J."/>
        </authorList>
    </citation>
    <scope>NUCLEOTIDE SEQUENCE [LARGE SCALE GENOMIC DNA]</scope>
    <source>
        <strain evidence="1 2">50594</strain>
    </source>
</reference>
<dbReference type="RefSeq" id="WP_016343808.1">
    <property type="nucleotide sequence ID" value="NC_021278.1"/>
</dbReference>
<protein>
    <submittedName>
        <fullName evidence="1">Uncharacterized protein</fullName>
    </submittedName>
</protein>
<proteinExistence type="predicted"/>
<dbReference type="Proteomes" id="UP000013961">
    <property type="component" value="Plasmid 1"/>
</dbReference>
<dbReference type="EMBL" id="CP004375">
    <property type="protein sequence ID" value="AGM31589.1"/>
    <property type="molecule type" value="Genomic_DNA"/>
</dbReference>
<accession>A0AB33AIE0</accession>
<evidence type="ECO:0000313" key="2">
    <source>
        <dbReference type="Proteomes" id="UP000013961"/>
    </source>
</evidence>
<sequence>MTVPWSLTTTDHRTVDTTIGVARDLDAAVMAALAAAYDAIEAAGASQARTARYELRAESGLVAIIQTGVDEDGRPDHTATADLIRRIATQQAVSPVPE</sequence>
<dbReference type="KEGG" id="mabb:MASS_1p0029"/>
<organism evidence="1 2">
    <name type="scientific">Mycobacteroides abscessus subsp. bolletii 50594</name>
    <dbReference type="NCBI Taxonomy" id="1303024"/>
    <lineage>
        <taxon>Bacteria</taxon>
        <taxon>Bacillati</taxon>
        <taxon>Actinomycetota</taxon>
        <taxon>Actinomycetes</taxon>
        <taxon>Mycobacteriales</taxon>
        <taxon>Mycobacteriaceae</taxon>
        <taxon>Mycobacteroides</taxon>
        <taxon>Mycobacteroides abscessus</taxon>
    </lineage>
</organism>
<evidence type="ECO:0000313" key="1">
    <source>
        <dbReference type="EMBL" id="AGM31589.1"/>
    </source>
</evidence>